<reference evidence="2 3" key="1">
    <citation type="submission" date="2018-06" db="EMBL/GenBank/DDBJ databases">
        <title>Natronomonas sp. F16-60 a new haloarchaeon isolated from a solar saltern of Isla Cristina, Huelva, Spain.</title>
        <authorList>
            <person name="Duran-Viseras A."/>
            <person name="Sanchez-Porro C."/>
            <person name="Ventosa A."/>
        </authorList>
    </citation>
    <scope>NUCLEOTIDE SEQUENCE [LARGE SCALE GENOMIC DNA]</scope>
    <source>
        <strain evidence="2 3">F16-60</strain>
    </source>
</reference>
<organism evidence="2 3">
    <name type="scientific">Haloglomus irregulare</name>
    <dbReference type="NCBI Taxonomy" id="2234134"/>
    <lineage>
        <taxon>Archaea</taxon>
        <taxon>Methanobacteriati</taxon>
        <taxon>Methanobacteriota</taxon>
        <taxon>Stenosarchaea group</taxon>
        <taxon>Halobacteria</taxon>
        <taxon>Halobacteriales</taxon>
        <taxon>Natronomonadaceae</taxon>
        <taxon>Haloglomus</taxon>
    </lineage>
</organism>
<dbReference type="OrthoDB" id="204292at2157"/>
<gene>
    <name evidence="2" type="ORF">DP107_11890</name>
</gene>
<sequence>MTEDVPGKPPAPDLPKYLREPLEKQSPERLEAVATYASSLAEWKLEQREADLQRRRAEEAVDEEELEELDDREISTDPADYEDVPASGAYITVKTTKETGEKAYRYYYWQWREGDSWKNEYIAPVNPK</sequence>
<keyword evidence="3" id="KW-1185">Reference proteome</keyword>
<dbReference type="AlphaFoldDB" id="A0A554N8A8"/>
<feature type="compositionally biased region" description="Acidic residues" evidence="1">
    <location>
        <begin position="60"/>
        <end position="71"/>
    </location>
</feature>
<feature type="region of interest" description="Disordered" evidence="1">
    <location>
        <begin position="55"/>
        <end position="83"/>
    </location>
</feature>
<protein>
    <submittedName>
        <fullName evidence="2">Uncharacterized protein</fullName>
    </submittedName>
</protein>
<dbReference type="InParanoid" id="A0A554N8A8"/>
<comment type="caution">
    <text evidence="2">The sequence shown here is derived from an EMBL/GenBank/DDBJ whole genome shotgun (WGS) entry which is preliminary data.</text>
</comment>
<evidence type="ECO:0000313" key="2">
    <source>
        <dbReference type="EMBL" id="TSD13519.1"/>
    </source>
</evidence>
<accession>A0A554N8A8</accession>
<evidence type="ECO:0000256" key="1">
    <source>
        <dbReference type="SAM" id="MobiDB-lite"/>
    </source>
</evidence>
<evidence type="ECO:0000313" key="3">
    <source>
        <dbReference type="Proteomes" id="UP000319894"/>
    </source>
</evidence>
<name>A0A554N8A8_9EURY</name>
<proteinExistence type="predicted"/>
<feature type="compositionally biased region" description="Basic and acidic residues" evidence="1">
    <location>
        <begin position="16"/>
        <end position="25"/>
    </location>
</feature>
<dbReference type="Proteomes" id="UP000319894">
    <property type="component" value="Unassembled WGS sequence"/>
</dbReference>
<feature type="region of interest" description="Disordered" evidence="1">
    <location>
        <begin position="1"/>
        <end position="25"/>
    </location>
</feature>
<dbReference type="RefSeq" id="WP_144262382.1">
    <property type="nucleotide sequence ID" value="NZ_QMDX01000007.1"/>
</dbReference>
<dbReference type="EMBL" id="QMDX01000007">
    <property type="protein sequence ID" value="TSD13519.1"/>
    <property type="molecule type" value="Genomic_DNA"/>
</dbReference>